<organism evidence="2 3">
    <name type="scientific">Papaver atlanticum</name>
    <dbReference type="NCBI Taxonomy" id="357466"/>
    <lineage>
        <taxon>Eukaryota</taxon>
        <taxon>Viridiplantae</taxon>
        <taxon>Streptophyta</taxon>
        <taxon>Embryophyta</taxon>
        <taxon>Tracheophyta</taxon>
        <taxon>Spermatophyta</taxon>
        <taxon>Magnoliopsida</taxon>
        <taxon>Ranunculales</taxon>
        <taxon>Papaveraceae</taxon>
        <taxon>Papaveroideae</taxon>
        <taxon>Papaver</taxon>
    </lineage>
</organism>
<evidence type="ECO:0000313" key="2">
    <source>
        <dbReference type="EMBL" id="KAI3944415.1"/>
    </source>
</evidence>
<gene>
    <name evidence="2" type="ORF">MKW98_006576</name>
</gene>
<evidence type="ECO:0000259" key="1">
    <source>
        <dbReference type="PROSITE" id="PS52045"/>
    </source>
</evidence>
<dbReference type="InterPro" id="IPR004314">
    <property type="entry name" value="Neprosin"/>
</dbReference>
<keyword evidence="3" id="KW-1185">Reference proteome</keyword>
<proteinExistence type="predicted"/>
<dbReference type="EMBL" id="JAJJMB010004055">
    <property type="protein sequence ID" value="KAI3944415.1"/>
    <property type="molecule type" value="Genomic_DNA"/>
</dbReference>
<protein>
    <recommendedName>
        <fullName evidence="1">Neprosin PEP catalytic domain-containing protein</fullName>
    </recommendedName>
</protein>
<name>A0AAD4T9H1_9MAGN</name>
<comment type="caution">
    <text evidence="2">The sequence shown here is derived from an EMBL/GenBank/DDBJ whole genome shotgun (WGS) entry which is preliminary data.</text>
</comment>
<evidence type="ECO:0000313" key="3">
    <source>
        <dbReference type="Proteomes" id="UP001202328"/>
    </source>
</evidence>
<reference evidence="2" key="1">
    <citation type="submission" date="2022-04" db="EMBL/GenBank/DDBJ databases">
        <title>A functionally conserved STORR gene fusion in Papaver species that diverged 16.8 million years ago.</title>
        <authorList>
            <person name="Catania T."/>
        </authorList>
    </citation>
    <scope>NUCLEOTIDE SEQUENCE</scope>
    <source>
        <strain evidence="2">S-188037</strain>
    </source>
</reference>
<dbReference type="AlphaFoldDB" id="A0AAD4T9H1"/>
<dbReference type="Proteomes" id="UP001202328">
    <property type="component" value="Unassembled WGS sequence"/>
</dbReference>
<accession>A0AAD4T9H1</accession>
<dbReference type="PROSITE" id="PS52045">
    <property type="entry name" value="NEPROSIN_PEP_CD"/>
    <property type="match status" value="1"/>
</dbReference>
<feature type="domain" description="Neprosin PEP catalytic" evidence="1">
    <location>
        <begin position="1"/>
        <end position="70"/>
    </location>
</feature>
<sequence length="70" mass="7794">MGSGDIPDDRYPNHAGYFADIQYKNQDDGIRKPDNFKVQFTVDCKESMNSLWDDKHVVLHYGGPGGGTCA</sequence>